<dbReference type="EMBL" id="JACOOH010000002">
    <property type="protein sequence ID" value="MBC5620355.1"/>
    <property type="molecule type" value="Genomic_DNA"/>
</dbReference>
<keyword evidence="2" id="KW-1185">Reference proteome</keyword>
<dbReference type="Pfam" id="PF05708">
    <property type="entry name" value="Peptidase_C92"/>
    <property type="match status" value="1"/>
</dbReference>
<accession>A0ABR7CYW6</accession>
<dbReference type="RefSeq" id="WP_186975482.1">
    <property type="nucleotide sequence ID" value="NZ_JACOOH010000002.1"/>
</dbReference>
<dbReference type="InterPro" id="IPR024453">
    <property type="entry name" value="Peptidase_C92"/>
</dbReference>
<evidence type="ECO:0000313" key="1">
    <source>
        <dbReference type="EMBL" id="MBC5620355.1"/>
    </source>
</evidence>
<proteinExistence type="predicted"/>
<protein>
    <recommendedName>
        <fullName evidence="3">Permuted papain-like amidase YaeF/Yiix C92 family enzyme</fullName>
    </recommendedName>
</protein>
<comment type="caution">
    <text evidence="1">The sequence shown here is derived from an EMBL/GenBank/DDBJ whole genome shotgun (WGS) entry which is preliminary data.</text>
</comment>
<dbReference type="Proteomes" id="UP000646484">
    <property type="component" value="Unassembled WGS sequence"/>
</dbReference>
<name>A0ABR7CYW6_9BACT</name>
<dbReference type="SUPFAM" id="SSF54001">
    <property type="entry name" value="Cysteine proteinases"/>
    <property type="match status" value="1"/>
</dbReference>
<dbReference type="InterPro" id="IPR038765">
    <property type="entry name" value="Papain-like_cys_pep_sf"/>
</dbReference>
<sequence>MIRRLLWITWLLALSVTLYAQKTFELKTGDILFQTNKAQTSFVKAIENVTTSADDLNFSHVGVVVIEEGEIFVLEATMPVVCKTPLEKYLKQAKLVNGKPLVVVGRLKPRFRKSIPKAIEIMKSLLGKPYDYVFLPDNDDYYCSEIIYLAFLRRNGKPIFKASPMSFKDKRTGETSPLWVKHFERHKTPIPEGVPGTSPGEMSRSKAIKLVHHFF</sequence>
<dbReference type="Gene3D" id="3.90.1720.10">
    <property type="entry name" value="endopeptidase domain like (from Nostoc punctiforme)"/>
    <property type="match status" value="1"/>
</dbReference>
<gene>
    <name evidence="1" type="ORF">H8S64_04520</name>
</gene>
<evidence type="ECO:0000313" key="2">
    <source>
        <dbReference type="Proteomes" id="UP000646484"/>
    </source>
</evidence>
<evidence type="ECO:0008006" key="3">
    <source>
        <dbReference type="Google" id="ProtNLM"/>
    </source>
</evidence>
<reference evidence="1 2" key="1">
    <citation type="submission" date="2020-08" db="EMBL/GenBank/DDBJ databases">
        <title>Genome public.</title>
        <authorList>
            <person name="Liu C."/>
            <person name="Sun Q."/>
        </authorList>
    </citation>
    <scope>NUCLEOTIDE SEQUENCE [LARGE SCALE GENOMIC DNA]</scope>
    <source>
        <strain evidence="1 2">NSJ-56</strain>
    </source>
</reference>
<organism evidence="1 2">
    <name type="scientific">Butyricimonas hominis</name>
    <dbReference type="NCBI Taxonomy" id="2763032"/>
    <lineage>
        <taxon>Bacteria</taxon>
        <taxon>Pseudomonadati</taxon>
        <taxon>Bacteroidota</taxon>
        <taxon>Bacteroidia</taxon>
        <taxon>Bacteroidales</taxon>
        <taxon>Odoribacteraceae</taxon>
        <taxon>Butyricimonas</taxon>
    </lineage>
</organism>